<dbReference type="Gene3D" id="3.30.60.30">
    <property type="match status" value="1"/>
</dbReference>
<evidence type="ECO:0000313" key="3">
    <source>
        <dbReference type="EMBL" id="KAL3392748.1"/>
    </source>
</evidence>
<dbReference type="AlphaFoldDB" id="A0ABD2WIT7"/>
<feature type="signal peptide" evidence="1">
    <location>
        <begin position="1"/>
        <end position="41"/>
    </location>
</feature>
<feature type="domain" description="Kazal-like" evidence="2">
    <location>
        <begin position="35"/>
        <end position="93"/>
    </location>
</feature>
<dbReference type="SMART" id="SM00280">
    <property type="entry name" value="KAZAL"/>
    <property type="match status" value="1"/>
</dbReference>
<dbReference type="PROSITE" id="PS51465">
    <property type="entry name" value="KAZAL_2"/>
    <property type="match status" value="1"/>
</dbReference>
<keyword evidence="1" id="KW-0732">Signal</keyword>
<dbReference type="InterPro" id="IPR036058">
    <property type="entry name" value="Kazal_dom_sf"/>
</dbReference>
<gene>
    <name evidence="3" type="ORF">TKK_012789</name>
</gene>
<dbReference type="Proteomes" id="UP001627154">
    <property type="component" value="Unassembled WGS sequence"/>
</dbReference>
<evidence type="ECO:0000256" key="1">
    <source>
        <dbReference type="SAM" id="SignalP"/>
    </source>
</evidence>
<comment type="caution">
    <text evidence="3">The sequence shown here is derived from an EMBL/GenBank/DDBJ whole genome shotgun (WGS) entry which is preliminary data.</text>
</comment>
<evidence type="ECO:0000259" key="2">
    <source>
        <dbReference type="PROSITE" id="PS51465"/>
    </source>
</evidence>
<dbReference type="CDD" id="cd00104">
    <property type="entry name" value="KAZAL_FS"/>
    <property type="match status" value="1"/>
</dbReference>
<evidence type="ECO:0000313" key="4">
    <source>
        <dbReference type="Proteomes" id="UP001627154"/>
    </source>
</evidence>
<feature type="chain" id="PRO_5044872594" description="Kazal-like domain-containing protein" evidence="1">
    <location>
        <begin position="42"/>
        <end position="93"/>
    </location>
</feature>
<proteinExistence type="predicted"/>
<sequence>MKAMLIFVLVCTGKKSSQKQAKFSLLIVLFLPSVSVTFVSCREEDCACDNTKEYWPVCGSDGNTYPNKGEVRCHNQCHPNDHVKIVNANGPCQ</sequence>
<dbReference type="Pfam" id="PF07648">
    <property type="entry name" value="Kazal_2"/>
    <property type="match status" value="1"/>
</dbReference>
<keyword evidence="4" id="KW-1185">Reference proteome</keyword>
<name>A0ABD2WIT7_9HYME</name>
<dbReference type="SUPFAM" id="SSF100895">
    <property type="entry name" value="Kazal-type serine protease inhibitors"/>
    <property type="match status" value="1"/>
</dbReference>
<organism evidence="3 4">
    <name type="scientific">Trichogramma kaykai</name>
    <dbReference type="NCBI Taxonomy" id="54128"/>
    <lineage>
        <taxon>Eukaryota</taxon>
        <taxon>Metazoa</taxon>
        <taxon>Ecdysozoa</taxon>
        <taxon>Arthropoda</taxon>
        <taxon>Hexapoda</taxon>
        <taxon>Insecta</taxon>
        <taxon>Pterygota</taxon>
        <taxon>Neoptera</taxon>
        <taxon>Endopterygota</taxon>
        <taxon>Hymenoptera</taxon>
        <taxon>Apocrita</taxon>
        <taxon>Proctotrupomorpha</taxon>
        <taxon>Chalcidoidea</taxon>
        <taxon>Trichogrammatidae</taxon>
        <taxon>Trichogramma</taxon>
    </lineage>
</organism>
<dbReference type="EMBL" id="JBJJXI010000102">
    <property type="protein sequence ID" value="KAL3392748.1"/>
    <property type="molecule type" value="Genomic_DNA"/>
</dbReference>
<dbReference type="InterPro" id="IPR002350">
    <property type="entry name" value="Kazal_dom"/>
</dbReference>
<protein>
    <recommendedName>
        <fullName evidence="2">Kazal-like domain-containing protein</fullName>
    </recommendedName>
</protein>
<accession>A0ABD2WIT7</accession>
<reference evidence="3 4" key="1">
    <citation type="journal article" date="2024" name="bioRxiv">
        <title>A reference genome for Trichogramma kaykai: A tiny desert-dwelling parasitoid wasp with competing sex-ratio distorters.</title>
        <authorList>
            <person name="Culotta J."/>
            <person name="Lindsey A.R."/>
        </authorList>
    </citation>
    <scope>NUCLEOTIDE SEQUENCE [LARGE SCALE GENOMIC DNA]</scope>
    <source>
        <strain evidence="3 4">KSX58</strain>
    </source>
</reference>